<keyword evidence="1" id="KW-1133">Transmembrane helix</keyword>
<evidence type="ECO:0000313" key="2">
    <source>
        <dbReference type="EMBL" id="AAK83419.1"/>
    </source>
</evidence>
<dbReference type="GO" id="GO:0016787">
    <property type="term" value="F:hydrolase activity"/>
    <property type="evidence" value="ECO:0007669"/>
    <property type="project" value="UniProtKB-KW"/>
</dbReference>
<dbReference type="GeneID" id="803640"/>
<dbReference type="RefSeq" id="NP_150097.1">
    <property type="nucleotide sequence ID" value="NC_003048.1"/>
</dbReference>
<proteinExistence type="predicted"/>
<keyword evidence="1" id="KW-0472">Membrane</keyword>
<protein>
    <submittedName>
        <fullName evidence="2">ATP synthase F0 subunit 8</fullName>
        <ecNumber evidence="2">3.6.1.34</ecNumber>
    </submittedName>
</protein>
<keyword evidence="2" id="KW-0378">Hydrolase</keyword>
<organism evidence="2">
    <name type="scientific">Hyaloraphidium curvatum</name>
    <name type="common">Lower fungus</name>
    <dbReference type="NCBI Taxonomy" id="82268"/>
    <lineage>
        <taxon>Eukaryota</taxon>
        <taxon>Fungi</taxon>
        <taxon>Fungi incertae sedis</taxon>
        <taxon>Chytridiomycota</taxon>
        <taxon>Chytridiomycota incertae sedis</taxon>
        <taxon>Monoblepharidomycetes</taxon>
        <taxon>Monoblepharidales</taxon>
        <taxon>Monoblepharidales incertae sedis</taxon>
        <taxon>Hyaloraphidium</taxon>
    </lineage>
</organism>
<geneLocation type="mitochondrion" evidence="2"/>
<feature type="transmembrane region" description="Helical" evidence="1">
    <location>
        <begin position="12"/>
        <end position="37"/>
    </location>
</feature>
<accession>Q950U7</accession>
<reference evidence="2" key="1">
    <citation type="submission" date="2001-07" db="EMBL/GenBank/DDBJ databases">
        <authorList>
            <person name="Lang F.B.F."/>
        </authorList>
    </citation>
    <scope>NUCLEOTIDE SEQUENCE</scope>
</reference>
<gene>
    <name evidence="2" type="primary">atp8</name>
</gene>
<sequence length="48" mass="5862">MPQLMPSFYLNLLSWFSLCFIVFHWLHTVVIFPYLLLTHVSRYTLLFI</sequence>
<dbReference type="EC" id="3.6.1.34" evidence="2"/>
<reference evidence="2" key="2">
    <citation type="journal article" date="2002" name="Mol. Biol. Evol.">
        <title>Hyaloraphidium curvatum: a linear mitochondrial genome, tRNA editing, and an evolutionary link to lower fungi.</title>
        <authorList>
            <person name="Forget L."/>
            <person name="Ustinova J."/>
            <person name="Wang Z."/>
            <person name="Huss V.A."/>
            <person name="Franz Lang B."/>
        </authorList>
    </citation>
    <scope>NUCLEOTIDE SEQUENCE</scope>
</reference>
<dbReference type="EMBL" id="AF402142">
    <property type="protein sequence ID" value="AAK83419.1"/>
    <property type="molecule type" value="Genomic_DNA"/>
</dbReference>
<keyword evidence="1" id="KW-0812">Transmembrane</keyword>
<dbReference type="AlphaFoldDB" id="Q950U7"/>
<name>Q950U7_HYACU</name>
<evidence type="ECO:0000256" key="1">
    <source>
        <dbReference type="SAM" id="Phobius"/>
    </source>
</evidence>
<keyword evidence="2" id="KW-0496">Mitochondrion</keyword>